<name>W2CF98_9BACT</name>
<evidence type="ECO:0000313" key="1">
    <source>
        <dbReference type="EMBL" id="ETK05146.1"/>
    </source>
</evidence>
<accession>W2CF98</accession>
<gene>
    <name evidence="1" type="ORF">T229_05025</name>
</gene>
<organism evidence="1 2">
    <name type="scientific">Tannerella sp. oral taxon BU063 isolate Cell 5</name>
    <dbReference type="NCBI Taxonomy" id="1410950"/>
    <lineage>
        <taxon>Bacteria</taxon>
        <taxon>Pseudomonadati</taxon>
        <taxon>Bacteroidota</taxon>
        <taxon>Bacteroidia</taxon>
        <taxon>Bacteroidales</taxon>
        <taxon>Tannerellaceae</taxon>
        <taxon>Tannerella</taxon>
    </lineage>
</organism>
<dbReference type="Proteomes" id="UP000018872">
    <property type="component" value="Unassembled WGS sequence"/>
</dbReference>
<dbReference type="AlphaFoldDB" id="W2CF98"/>
<protein>
    <submittedName>
        <fullName evidence="1">Uncharacterized protein</fullName>
    </submittedName>
</protein>
<dbReference type="EMBL" id="AYYC01000567">
    <property type="protein sequence ID" value="ETK05146.1"/>
    <property type="molecule type" value="Genomic_DNA"/>
</dbReference>
<comment type="caution">
    <text evidence="1">The sequence shown here is derived from an EMBL/GenBank/DDBJ whole genome shotgun (WGS) entry which is preliminary data.</text>
</comment>
<reference evidence="1 2" key="1">
    <citation type="submission" date="2013-11" db="EMBL/GenBank/DDBJ databases">
        <title>Single cell genomics of uncultured Tannerella BU063 (oral taxon 286).</title>
        <authorList>
            <person name="Beall C.J."/>
            <person name="Campbell A.G."/>
            <person name="Griffen A.L."/>
            <person name="Podar M."/>
            <person name="Leys E.J."/>
        </authorList>
    </citation>
    <scope>NUCLEOTIDE SEQUENCE [LARGE SCALE GENOMIC DNA]</scope>
    <source>
        <strain evidence="1">Cell 5</strain>
    </source>
</reference>
<evidence type="ECO:0000313" key="2">
    <source>
        <dbReference type="Proteomes" id="UP000018872"/>
    </source>
</evidence>
<sequence length="94" mass="10680">MRKENQGIRDAGQFGRVPDFFVVHFSFFVVPGRAQKHTPHKTTRQGRSYLSIGRRIYPCGIHVGRMQYAPTLPAGDISIMLAIIFFPKSILFLS</sequence>
<proteinExistence type="predicted"/>